<dbReference type="SUPFAM" id="SSF49464">
    <property type="entry name" value="Carboxypeptidase regulatory domain-like"/>
    <property type="match status" value="1"/>
</dbReference>
<name>A0A9W4TIH5_9FLAO</name>
<dbReference type="InterPro" id="IPR008969">
    <property type="entry name" value="CarboxyPept-like_regulatory"/>
</dbReference>
<dbReference type="SUPFAM" id="SSF82171">
    <property type="entry name" value="DPP6 N-terminal domain-like"/>
    <property type="match status" value="1"/>
</dbReference>
<evidence type="ECO:0000259" key="5">
    <source>
        <dbReference type="PROSITE" id="PS51123"/>
    </source>
</evidence>
<protein>
    <submittedName>
        <fullName evidence="6">Flagellar motor protein MotB</fullName>
    </submittedName>
</protein>
<dbReference type="Gene3D" id="1.25.40.10">
    <property type="entry name" value="Tetratricopeptide repeat domain"/>
    <property type="match status" value="1"/>
</dbReference>
<dbReference type="PROSITE" id="PS51123">
    <property type="entry name" value="OMPA_2"/>
    <property type="match status" value="1"/>
</dbReference>
<dbReference type="PANTHER" id="PTHR30329:SF21">
    <property type="entry name" value="LIPOPROTEIN YIAD-RELATED"/>
    <property type="match status" value="1"/>
</dbReference>
<feature type="domain" description="OmpA-like" evidence="5">
    <location>
        <begin position="524"/>
        <end position="646"/>
    </location>
</feature>
<evidence type="ECO:0000256" key="3">
    <source>
        <dbReference type="ARBA" id="ARBA00023237"/>
    </source>
</evidence>
<keyword evidence="2 4" id="KW-0472">Membrane</keyword>
<dbReference type="Gene3D" id="2.60.40.1120">
    <property type="entry name" value="Carboxypeptidase-like, regulatory domain"/>
    <property type="match status" value="1"/>
</dbReference>
<keyword evidence="6" id="KW-0282">Flagellum</keyword>
<dbReference type="InterPro" id="IPR006665">
    <property type="entry name" value="OmpA-like"/>
</dbReference>
<evidence type="ECO:0000313" key="6">
    <source>
        <dbReference type="EMBL" id="CAI2768674.1"/>
    </source>
</evidence>
<keyword evidence="6" id="KW-0969">Cilium</keyword>
<dbReference type="InterPro" id="IPR050330">
    <property type="entry name" value="Bact_OuterMem_StrucFunc"/>
</dbReference>
<evidence type="ECO:0000256" key="2">
    <source>
        <dbReference type="ARBA" id="ARBA00023136"/>
    </source>
</evidence>
<keyword evidence="6" id="KW-0966">Cell projection</keyword>
<dbReference type="PRINTS" id="PR01021">
    <property type="entry name" value="OMPADOMAIN"/>
</dbReference>
<dbReference type="Pfam" id="PF07676">
    <property type="entry name" value="PD40"/>
    <property type="match status" value="3"/>
</dbReference>
<evidence type="ECO:0000313" key="7">
    <source>
        <dbReference type="Proteomes" id="UP001152749"/>
    </source>
</evidence>
<dbReference type="Gene3D" id="3.30.1330.60">
    <property type="entry name" value="OmpA-like domain"/>
    <property type="match status" value="1"/>
</dbReference>
<dbReference type="CDD" id="cd07185">
    <property type="entry name" value="OmpA_C-like"/>
    <property type="match status" value="1"/>
</dbReference>
<sequence>MNIKTLICIIFLVLFAFKGFTQTENIFSLDKDYDKYVYIDAIATFEKVANKGYKDEKMFQKLGNSYYFNGLLTQAIKWYDALFEMNEDQDPEYYYRYAQALKSVDNFDKAEKMMALFQKKSGNDQSVKSAEKNKNFIDVIKANAGRFEITNAGVNSKYSDYGSAYLDNKLVFTSTKDTGSVAKKVFQRTNQSFTNLYSVELQSDGSVGKVEKFAKKANSKFSESTPAFTKDGKTMYFTINNFQDGIKGKKKEKITLLKLYRATLADGKWEDLGELPFNSNNYNTAHPALSPDEKTLYFASDMPGGYGQSDIYSVTVNSDGSFGIPKNLGKTINTERRETFPFVSDDNELYFASDGLPGLGGLDIFAAKINPDNSLGPIKNIGEPINSKQDDFALIINSKNKNGFLSSNRKGGMGYDDIYRFTEFNKLECTQNLYGVILDLDNNTVLPYSTVNLLDDQFKIIREFKTDAEGRYNFEVECGKKYYVRVAKEKYDTKETPVDIKDVKGTKELVIALEKRIKPATINTDLAKIVDVSIIYFALNKSNITPKAAFELEKIYEVMRQYPKIKIGIRSHTDSRQTANYNLELSDKRAKATVAWLVKKGIAASRLTAKGYGESRLLNKCSDNVSCTEAEHQANRRSEFIIISMK</sequence>
<dbReference type="InterPro" id="IPR011042">
    <property type="entry name" value="6-blade_b-propeller_TolB-like"/>
</dbReference>
<organism evidence="6 7">
    <name type="scientific">Flavobacterium collinsii</name>
    <dbReference type="NCBI Taxonomy" id="1114861"/>
    <lineage>
        <taxon>Bacteria</taxon>
        <taxon>Pseudomonadati</taxon>
        <taxon>Bacteroidota</taxon>
        <taxon>Flavobacteriia</taxon>
        <taxon>Flavobacteriales</taxon>
        <taxon>Flavobacteriaceae</taxon>
        <taxon>Flavobacterium</taxon>
    </lineage>
</organism>
<dbReference type="SUPFAM" id="SSF48452">
    <property type="entry name" value="TPR-like"/>
    <property type="match status" value="1"/>
</dbReference>
<dbReference type="Gene3D" id="2.120.10.30">
    <property type="entry name" value="TolB, C-terminal domain"/>
    <property type="match status" value="1"/>
</dbReference>
<evidence type="ECO:0000256" key="1">
    <source>
        <dbReference type="ARBA" id="ARBA00004442"/>
    </source>
</evidence>
<dbReference type="SUPFAM" id="SSF103088">
    <property type="entry name" value="OmpA-like"/>
    <property type="match status" value="1"/>
</dbReference>
<dbReference type="AlphaFoldDB" id="A0A9W4TIH5"/>
<proteinExistence type="predicted"/>
<dbReference type="InterPro" id="IPR036737">
    <property type="entry name" value="OmpA-like_sf"/>
</dbReference>
<dbReference type="KEGG" id="fcs:TRV642_3947"/>
<dbReference type="RefSeq" id="WP_263361254.1">
    <property type="nucleotide sequence ID" value="NZ_OX336425.1"/>
</dbReference>
<dbReference type="InterPro" id="IPR011990">
    <property type="entry name" value="TPR-like_helical_dom_sf"/>
</dbReference>
<dbReference type="PANTHER" id="PTHR30329">
    <property type="entry name" value="STATOR ELEMENT OF FLAGELLAR MOTOR COMPLEX"/>
    <property type="match status" value="1"/>
</dbReference>
<dbReference type="Proteomes" id="UP001152749">
    <property type="component" value="Chromosome"/>
</dbReference>
<dbReference type="Pfam" id="PF00691">
    <property type="entry name" value="OmpA"/>
    <property type="match status" value="1"/>
</dbReference>
<gene>
    <name evidence="6" type="ORF">TRV642_3947</name>
</gene>
<dbReference type="EMBL" id="OX336425">
    <property type="protein sequence ID" value="CAI2768674.1"/>
    <property type="molecule type" value="Genomic_DNA"/>
</dbReference>
<comment type="subcellular location">
    <subcellularLocation>
        <location evidence="1">Cell outer membrane</location>
    </subcellularLocation>
</comment>
<evidence type="ECO:0000256" key="4">
    <source>
        <dbReference type="PROSITE-ProRule" id="PRU00473"/>
    </source>
</evidence>
<accession>A0A9W4TIH5</accession>
<dbReference type="GO" id="GO:0009279">
    <property type="term" value="C:cell outer membrane"/>
    <property type="evidence" value="ECO:0007669"/>
    <property type="project" value="UniProtKB-SubCell"/>
</dbReference>
<reference evidence="6" key="1">
    <citation type="submission" date="2022-09" db="EMBL/GenBank/DDBJ databases">
        <authorList>
            <person name="Duchaud E."/>
        </authorList>
    </citation>
    <scope>NUCLEOTIDE SEQUENCE</scope>
    <source>
        <strain evidence="6">TRV642</strain>
    </source>
</reference>
<dbReference type="InterPro" id="IPR011659">
    <property type="entry name" value="WD40"/>
</dbReference>
<keyword evidence="3" id="KW-0998">Cell outer membrane</keyword>
<dbReference type="InterPro" id="IPR006664">
    <property type="entry name" value="OMP_bac"/>
</dbReference>